<gene>
    <name evidence="1" type="ORF">NMS_2045</name>
</gene>
<dbReference type="AlphaFoldDB" id="W8VR29"/>
<dbReference type="EMBL" id="AP014548">
    <property type="protein sequence ID" value="BAO56054.1"/>
    <property type="molecule type" value="Genomic_DNA"/>
</dbReference>
<dbReference type="KEGG" id="nmf:NMS_2045"/>
<reference evidence="1 2" key="1">
    <citation type="journal article" date="2014" name="Proc. Natl. Acad. Sci. U.S.A.">
        <title>Functional characterization of flavobacteria rhodopsins reveals a unique class of light-driven chloride pump in bacteria.</title>
        <authorList>
            <person name="Yoshizawa S."/>
            <person name="Kumagai Y."/>
            <person name="Kim H."/>
            <person name="Ogura Y."/>
            <person name="Hayashi T."/>
            <person name="Iwasaki W."/>
            <person name="DeLong E.F."/>
            <person name="Kogure K."/>
        </authorList>
    </citation>
    <scope>NUCLEOTIDE SEQUENCE [LARGE SCALE GENOMIC DNA]</scope>
    <source>
        <strain evidence="1 2">S1-08</strain>
    </source>
</reference>
<name>W8VR29_9FLAO</name>
<dbReference type="Proteomes" id="UP000031760">
    <property type="component" value="Chromosome"/>
</dbReference>
<protein>
    <submittedName>
        <fullName evidence="1">Uncharacterized protein</fullName>
    </submittedName>
</protein>
<organism evidence="1 2">
    <name type="scientific">Nonlabens marinus S1-08</name>
    <dbReference type="NCBI Taxonomy" id="1454201"/>
    <lineage>
        <taxon>Bacteria</taxon>
        <taxon>Pseudomonadati</taxon>
        <taxon>Bacteroidota</taxon>
        <taxon>Flavobacteriia</taxon>
        <taxon>Flavobacteriales</taxon>
        <taxon>Flavobacteriaceae</taxon>
        <taxon>Nonlabens</taxon>
    </lineage>
</organism>
<sequence>MLHARLQFNCINYLHQSKSILGKVTAKCEGTPHTHYTFAVLHHMTKTNIITMLIMTVLLISCSKEVYEFDNGLRKSKFILKNSKFKYIEESNAESFKSAGTFIRTDTTLIFNFKKSEKLPFSYATREIEIISSEKDKNFSEITVINTFNSFPEFSVNVVLRDKKLNTLRILKTDSEGKVRIENSTNIYEIEIANNTFSRKAIFTYEPFKEKNILVKLILIELGGEPVDGPHGWAYYIEPIIKCDILRRDNETIAITLNDFRYDRAK</sequence>
<dbReference type="HOGENOM" id="CLU_1045218_0_0_10"/>
<accession>W8VR29</accession>
<proteinExistence type="predicted"/>
<evidence type="ECO:0000313" key="2">
    <source>
        <dbReference type="Proteomes" id="UP000031760"/>
    </source>
</evidence>
<keyword evidence="2" id="KW-1185">Reference proteome</keyword>
<evidence type="ECO:0000313" key="1">
    <source>
        <dbReference type="EMBL" id="BAO56054.1"/>
    </source>
</evidence>